<dbReference type="Proteomes" id="UP000289738">
    <property type="component" value="Chromosome A07"/>
</dbReference>
<name>A0A445C928_ARAHY</name>
<evidence type="ECO:0000256" key="1">
    <source>
        <dbReference type="SAM" id="MobiDB-lite"/>
    </source>
</evidence>
<organism evidence="2 3">
    <name type="scientific">Arachis hypogaea</name>
    <name type="common">Peanut</name>
    <dbReference type="NCBI Taxonomy" id="3818"/>
    <lineage>
        <taxon>Eukaryota</taxon>
        <taxon>Viridiplantae</taxon>
        <taxon>Streptophyta</taxon>
        <taxon>Embryophyta</taxon>
        <taxon>Tracheophyta</taxon>
        <taxon>Spermatophyta</taxon>
        <taxon>Magnoliopsida</taxon>
        <taxon>eudicotyledons</taxon>
        <taxon>Gunneridae</taxon>
        <taxon>Pentapetalae</taxon>
        <taxon>rosids</taxon>
        <taxon>fabids</taxon>
        <taxon>Fabales</taxon>
        <taxon>Fabaceae</taxon>
        <taxon>Papilionoideae</taxon>
        <taxon>50 kb inversion clade</taxon>
        <taxon>dalbergioids sensu lato</taxon>
        <taxon>Dalbergieae</taxon>
        <taxon>Pterocarpus clade</taxon>
        <taxon>Arachis</taxon>
    </lineage>
</organism>
<dbReference type="EMBL" id="SDMP01000007">
    <property type="protein sequence ID" value="RYR47435.1"/>
    <property type="molecule type" value="Genomic_DNA"/>
</dbReference>
<evidence type="ECO:0000313" key="3">
    <source>
        <dbReference type="Proteomes" id="UP000289738"/>
    </source>
</evidence>
<protein>
    <submittedName>
        <fullName evidence="2">Uncharacterized protein</fullName>
    </submittedName>
</protein>
<comment type="caution">
    <text evidence="2">The sequence shown here is derived from an EMBL/GenBank/DDBJ whole genome shotgun (WGS) entry which is preliminary data.</text>
</comment>
<proteinExistence type="predicted"/>
<accession>A0A445C928</accession>
<sequence>MFDPFTVPASQRMLPHSHSLLPPHHNTAQPTQHALFDHRAPRGSDLISEAQSNPIESTKPSLVPLNPFSTLLTVSVR</sequence>
<feature type="region of interest" description="Disordered" evidence="1">
    <location>
        <begin position="1"/>
        <end position="61"/>
    </location>
</feature>
<reference evidence="2 3" key="1">
    <citation type="submission" date="2019-01" db="EMBL/GenBank/DDBJ databases">
        <title>Sequencing of cultivated peanut Arachis hypogaea provides insights into genome evolution and oil improvement.</title>
        <authorList>
            <person name="Chen X."/>
        </authorList>
    </citation>
    <scope>NUCLEOTIDE SEQUENCE [LARGE SCALE GENOMIC DNA]</scope>
    <source>
        <strain evidence="3">cv. Fuhuasheng</strain>
        <tissue evidence="2">Leaves</tissue>
    </source>
</reference>
<keyword evidence="3" id="KW-1185">Reference proteome</keyword>
<evidence type="ECO:0000313" key="2">
    <source>
        <dbReference type="EMBL" id="RYR47435.1"/>
    </source>
</evidence>
<feature type="compositionally biased region" description="Low complexity" evidence="1">
    <location>
        <begin position="14"/>
        <end position="25"/>
    </location>
</feature>
<dbReference type="AlphaFoldDB" id="A0A445C928"/>
<gene>
    <name evidence="2" type="ORF">Ahy_A07g033362</name>
</gene>
<feature type="compositionally biased region" description="Polar residues" evidence="1">
    <location>
        <begin position="49"/>
        <end position="60"/>
    </location>
</feature>